<dbReference type="InterPro" id="IPR036852">
    <property type="entry name" value="Peptidase_S8/S53_dom_sf"/>
</dbReference>
<dbReference type="InterPro" id="IPR029063">
    <property type="entry name" value="SAM-dependent_MTases_sf"/>
</dbReference>
<feature type="domain" description="Peptidase S8/S53" evidence="8">
    <location>
        <begin position="462"/>
        <end position="727"/>
    </location>
</feature>
<feature type="region of interest" description="Disordered" evidence="7">
    <location>
        <begin position="53"/>
        <end position="76"/>
    </location>
</feature>
<feature type="active site" description="Charge relay system" evidence="6">
    <location>
        <position position="697"/>
    </location>
</feature>
<evidence type="ECO:0000256" key="6">
    <source>
        <dbReference type="PROSITE-ProRule" id="PRU01240"/>
    </source>
</evidence>
<dbReference type="Pfam" id="PF00232">
    <property type="entry name" value="Glyco_hydro_1"/>
    <property type="match status" value="3"/>
</dbReference>
<evidence type="ECO:0000256" key="4">
    <source>
        <dbReference type="ARBA" id="ARBA00022825"/>
    </source>
</evidence>
<evidence type="ECO:0000256" key="1">
    <source>
        <dbReference type="ARBA" id="ARBA00010838"/>
    </source>
</evidence>
<keyword evidence="5" id="KW-0326">Glycosidase</keyword>
<dbReference type="InterPro" id="IPR022398">
    <property type="entry name" value="Peptidase_S8_His-AS"/>
</dbReference>
<dbReference type="SUPFAM" id="SSF53335">
    <property type="entry name" value="S-adenosyl-L-methionine-dependent methyltransferases"/>
    <property type="match status" value="1"/>
</dbReference>
<evidence type="ECO:0000256" key="5">
    <source>
        <dbReference type="ARBA" id="ARBA00023295"/>
    </source>
</evidence>
<dbReference type="GO" id="GO:0006508">
    <property type="term" value="P:proteolysis"/>
    <property type="evidence" value="ECO:0007669"/>
    <property type="project" value="UniProtKB-KW"/>
</dbReference>
<protein>
    <recommendedName>
        <fullName evidence="8">Peptidase S8/S53 domain-containing protein</fullName>
    </recommendedName>
</protein>
<dbReference type="Pfam" id="PF00082">
    <property type="entry name" value="Peptidase_S8"/>
    <property type="match status" value="1"/>
</dbReference>
<proteinExistence type="inferred from homology"/>
<dbReference type="Gene3D" id="3.40.50.200">
    <property type="entry name" value="Peptidase S8/S53 domain"/>
    <property type="match status" value="3"/>
</dbReference>
<evidence type="ECO:0000313" key="9">
    <source>
        <dbReference type="EMBL" id="KAH7528414.1"/>
    </source>
</evidence>
<evidence type="ECO:0000256" key="2">
    <source>
        <dbReference type="ARBA" id="ARBA00022670"/>
    </source>
</evidence>
<dbReference type="InterPro" id="IPR017853">
    <property type="entry name" value="GH"/>
</dbReference>
<comment type="similarity">
    <text evidence="6">Belongs to the peptidase S8 family.</text>
</comment>
<reference evidence="9" key="1">
    <citation type="journal article" date="2021" name="Front. Plant Sci.">
        <title>Chromosome-Scale Genome Assembly for Chinese Sour Jujube and Insights Into Its Genome Evolution and Domestication Signature.</title>
        <authorList>
            <person name="Shen L.-Y."/>
            <person name="Luo H."/>
            <person name="Wang X.-L."/>
            <person name="Wang X.-M."/>
            <person name="Qiu X.-J."/>
            <person name="Liu H."/>
            <person name="Zhou S.-S."/>
            <person name="Jia K.-H."/>
            <person name="Nie S."/>
            <person name="Bao Y.-T."/>
            <person name="Zhang R.-G."/>
            <person name="Yun Q.-Z."/>
            <person name="Chai Y.-H."/>
            <person name="Lu J.-Y."/>
            <person name="Li Y."/>
            <person name="Zhao S.-W."/>
            <person name="Mao J.-F."/>
            <person name="Jia S.-G."/>
            <person name="Mao Y.-M."/>
        </authorList>
    </citation>
    <scope>NUCLEOTIDE SEQUENCE</scope>
    <source>
        <strain evidence="9">AT0</strain>
        <tissue evidence="9">Leaf</tissue>
    </source>
</reference>
<feature type="active site" description="Charge relay system" evidence="6">
    <location>
        <position position="471"/>
    </location>
</feature>
<evidence type="ECO:0000259" key="8">
    <source>
        <dbReference type="Pfam" id="PF00082"/>
    </source>
</evidence>
<dbReference type="PANTHER" id="PTHR10353:SF154">
    <property type="entry name" value="BETA-GLUCOSIDASE 9-RELATED"/>
    <property type="match status" value="1"/>
</dbReference>
<dbReference type="PROSITE" id="PS00138">
    <property type="entry name" value="SUBTILASE_SER"/>
    <property type="match status" value="1"/>
</dbReference>
<dbReference type="PROSITE" id="PS51892">
    <property type="entry name" value="SUBTILASE"/>
    <property type="match status" value="1"/>
</dbReference>
<keyword evidence="2 6" id="KW-0645">Protease</keyword>
<dbReference type="InterPro" id="IPR023828">
    <property type="entry name" value="Peptidase_S8_Ser-AS"/>
</dbReference>
<feature type="active site" description="Charge relay system" evidence="6">
    <location>
        <position position="539"/>
    </location>
</feature>
<accession>A0A978VDH5</accession>
<dbReference type="Proteomes" id="UP000813462">
    <property type="component" value="Unassembled WGS sequence"/>
</dbReference>
<name>A0A978VDH5_ZIZJJ</name>
<evidence type="ECO:0000313" key="10">
    <source>
        <dbReference type="Proteomes" id="UP000813462"/>
    </source>
</evidence>
<dbReference type="GO" id="GO:0004252">
    <property type="term" value="F:serine-type endopeptidase activity"/>
    <property type="evidence" value="ECO:0007669"/>
    <property type="project" value="UniProtKB-UniRule"/>
</dbReference>
<dbReference type="Gene3D" id="3.40.50.150">
    <property type="entry name" value="Vaccinia Virus protein VP39"/>
    <property type="match status" value="1"/>
</dbReference>
<comment type="caution">
    <text evidence="9">The sequence shown here is derived from an EMBL/GenBank/DDBJ whole genome shotgun (WGS) entry which is preliminary data.</text>
</comment>
<evidence type="ECO:0000256" key="3">
    <source>
        <dbReference type="ARBA" id="ARBA00022801"/>
    </source>
</evidence>
<dbReference type="EMBL" id="JAEACU010000005">
    <property type="protein sequence ID" value="KAH7528414.1"/>
    <property type="molecule type" value="Genomic_DNA"/>
</dbReference>
<gene>
    <name evidence="9" type="ORF">FEM48_Zijuj05G0069700</name>
</gene>
<dbReference type="Gene3D" id="3.20.20.80">
    <property type="entry name" value="Glycosidases"/>
    <property type="match status" value="2"/>
</dbReference>
<dbReference type="GO" id="GO:0005975">
    <property type="term" value="P:carbohydrate metabolic process"/>
    <property type="evidence" value="ECO:0007669"/>
    <property type="project" value="InterPro"/>
</dbReference>
<dbReference type="GO" id="GO:0008422">
    <property type="term" value="F:beta-glucosidase activity"/>
    <property type="evidence" value="ECO:0007669"/>
    <property type="project" value="TreeGrafter"/>
</dbReference>
<dbReference type="InterPro" id="IPR000209">
    <property type="entry name" value="Peptidase_S8/S53_dom"/>
</dbReference>
<evidence type="ECO:0000256" key="7">
    <source>
        <dbReference type="SAM" id="MobiDB-lite"/>
    </source>
</evidence>
<organism evidence="9 10">
    <name type="scientific">Ziziphus jujuba var. spinosa</name>
    <dbReference type="NCBI Taxonomy" id="714518"/>
    <lineage>
        <taxon>Eukaryota</taxon>
        <taxon>Viridiplantae</taxon>
        <taxon>Streptophyta</taxon>
        <taxon>Embryophyta</taxon>
        <taxon>Tracheophyta</taxon>
        <taxon>Spermatophyta</taxon>
        <taxon>Magnoliopsida</taxon>
        <taxon>eudicotyledons</taxon>
        <taxon>Gunneridae</taxon>
        <taxon>Pentapetalae</taxon>
        <taxon>rosids</taxon>
        <taxon>fabids</taxon>
        <taxon>Rosales</taxon>
        <taxon>Rhamnaceae</taxon>
        <taxon>Paliureae</taxon>
        <taxon>Ziziphus</taxon>
    </lineage>
</organism>
<dbReference type="SUPFAM" id="SSF51445">
    <property type="entry name" value="(Trans)glycosidases"/>
    <property type="match status" value="2"/>
</dbReference>
<dbReference type="InterPro" id="IPR001360">
    <property type="entry name" value="Glyco_hydro_1"/>
</dbReference>
<keyword evidence="3 6" id="KW-0378">Hydrolase</keyword>
<dbReference type="PANTHER" id="PTHR10353">
    <property type="entry name" value="GLYCOSYL HYDROLASE"/>
    <property type="match status" value="1"/>
</dbReference>
<dbReference type="FunFam" id="3.40.50.150:FF:000299">
    <property type="entry name" value="S-adenosyl-L-methionine-dependent methyltransferases superfamily protein"/>
    <property type="match status" value="1"/>
</dbReference>
<sequence>MPLLLAPYYQIQTLIPHPFQNSSSSRRRINTTTCPKQLVFPRSFSRTPIHFRSITPTSQQTQHHSPNPQSNKTQDDGIPFEDVKLLVKFKSRHNYIRVLEVSRKADHPFAGSRLLLLDGPGNIHSIYFPLKPFTDTYLDVFATFPPILPPGPIGILGFGAGSAARLILELYPQVVVHGWELDPSVIGVGREYFGLSKLEKQYPDRLFVYVGNALAANVREGFSGILVDLFCNGSLVPELQDPKTWEKLRKCLRKGGRVMVNVGGSCVEAEDSRRNGKVVMEDTLKAMQRVFRDKLFVLSLGNRKEDSSVALTGALPDLDVWKKVLPGSLVGYVDMWMPHTIEMNVFPAKLVAVIAVYLLLGVSLTTSARLPDGWKASSLHLSHRIDGSGKITAKKQSSFGFGNLDISDRDIVPTRNLRSTSRTSPPAPVKIKDLLIKAATMHMTEFLGLNSNIGAWPVSNYGEDVIIGFVDSGIWPESESFNDNGMSKIPSTWRGKCENGTQFNSSLCNKKLISVRFFNEGQHKISNIVMNSPCDTNGHGTLVASTAAGSLAHGASFFGYGLGTTRVKDGVDALSLSFGLREFPLHKTPITIASFSAMEKGILVSVAAGNEGPEFKTLHNGASWDLIIVAGRMDKMRNGIVVCEEKDGNSLRIHIDILQFSQVSGVVFITNNSRLEFLFENNFPATFLNPTDESGTSYACPIAAGVAALLKSAHPEWTPKAFRLVIMAILYAFDNTISLIKDVAYGNQSAGPLAMGARHISPTRHWNQAWFMRCWHRRLHLIVKHFDEIFITLQEKQGGEVGIAFNINYYEPYDSKSLKDKKAANRLLDFHLGWLVESLVFEDYPKSMRELIEGSPNKDGKGQSVWEYQAIKFPDRVANSSKFLQGIDSYKKYKEDVNLVKKLGVNSYRLSLAWTRILPRIKPFVTIFHFDLPQSLEEKYGGYLSHSFVEDLKDYSDFCFKTFGDRVKHWVTINEPKILSLFGYENGWAPPGRCSLPNMGCSRGGNSSTEPYIAAHNLILAHAAVYKLYKEKYQEKQEGEVGIALNINYYEPYDSESMEDRAAANRLLDFHLGWFAEPLVFGDYPKSMRELVKERLPKFSEKQKVMLKGAHDFLGINYYLSSYAQSAPNSQVGVIPHHRVDALALELDDKNGVRLGYPETGGYPNGLQKLLEFVKEKYQDPKIYICENGVKENEDSRPLEESLNDLYRITFLLRHLNAVNKARKNGVNVKGYYIWSVFDDFEWGAGLKFKYGLYYIDFNNIHKRIPKLSAKWYPAFLKGKRN</sequence>
<dbReference type="FunFam" id="3.20.20.80:FF:000020">
    <property type="entry name" value="Beta-glucosidase 12"/>
    <property type="match status" value="1"/>
</dbReference>
<comment type="similarity">
    <text evidence="1">Belongs to the glycosyl hydrolase 1 family.</text>
</comment>
<dbReference type="PROSITE" id="PS00137">
    <property type="entry name" value="SUBTILASE_HIS"/>
    <property type="match status" value="1"/>
</dbReference>
<feature type="compositionally biased region" description="Polar residues" evidence="7">
    <location>
        <begin position="54"/>
        <end position="72"/>
    </location>
</feature>
<dbReference type="PRINTS" id="PR00131">
    <property type="entry name" value="GLHYDRLASE1"/>
</dbReference>
<dbReference type="SUPFAM" id="SSF52743">
    <property type="entry name" value="Subtilisin-like"/>
    <property type="match status" value="1"/>
</dbReference>
<keyword evidence="4 6" id="KW-0720">Serine protease</keyword>